<evidence type="ECO:0000256" key="13">
    <source>
        <dbReference type="ARBA" id="ARBA00023180"/>
    </source>
</evidence>
<feature type="domain" description="Cadherin" evidence="19">
    <location>
        <begin position="380"/>
        <end position="487"/>
    </location>
</feature>
<dbReference type="FunFam" id="2.60.40.60:FF:000095">
    <property type="entry name" value="Cadherin 13"/>
    <property type="match status" value="1"/>
</dbReference>
<dbReference type="Gene3D" id="2.60.40.60">
    <property type="entry name" value="Cadherins"/>
    <property type="match status" value="5"/>
</dbReference>
<protein>
    <submittedName>
        <fullName evidence="21">Cadherin-like protein 26 isoform X1</fullName>
    </submittedName>
</protein>
<reference evidence="21" key="1">
    <citation type="submission" date="2025-08" db="UniProtKB">
        <authorList>
            <consortium name="RefSeq"/>
        </authorList>
    </citation>
    <scope>IDENTIFICATION</scope>
</reference>
<dbReference type="Pfam" id="PF00028">
    <property type="entry name" value="Cadherin"/>
    <property type="match status" value="3"/>
</dbReference>
<dbReference type="InterPro" id="IPR039808">
    <property type="entry name" value="Cadherin"/>
</dbReference>
<keyword evidence="20" id="KW-1185">Reference proteome</keyword>
<evidence type="ECO:0000256" key="4">
    <source>
        <dbReference type="ARBA" id="ARBA00022490"/>
    </source>
</evidence>
<dbReference type="InterPro" id="IPR002126">
    <property type="entry name" value="Cadherin-like_dom"/>
</dbReference>
<evidence type="ECO:0000313" key="20">
    <source>
        <dbReference type="Proteomes" id="UP000515161"/>
    </source>
</evidence>
<evidence type="ECO:0000256" key="12">
    <source>
        <dbReference type="ARBA" id="ARBA00023136"/>
    </source>
</evidence>
<dbReference type="GO" id="GO:0000902">
    <property type="term" value="P:cell morphogenesis"/>
    <property type="evidence" value="ECO:0007669"/>
    <property type="project" value="TreeGrafter"/>
</dbReference>
<keyword evidence="3" id="KW-1003">Cell membrane</keyword>
<evidence type="ECO:0000256" key="5">
    <source>
        <dbReference type="ARBA" id="ARBA00022692"/>
    </source>
</evidence>
<accession>A0A6P8TR77</accession>
<dbReference type="GO" id="GO:0007156">
    <property type="term" value="P:homophilic cell adhesion via plasma membrane adhesion molecules"/>
    <property type="evidence" value="ECO:0007669"/>
    <property type="project" value="InterPro"/>
</dbReference>
<evidence type="ECO:0000256" key="2">
    <source>
        <dbReference type="ARBA" id="ARBA00004496"/>
    </source>
</evidence>
<evidence type="ECO:0000256" key="1">
    <source>
        <dbReference type="ARBA" id="ARBA00004251"/>
    </source>
</evidence>
<dbReference type="GO" id="GO:0005912">
    <property type="term" value="C:adherens junction"/>
    <property type="evidence" value="ECO:0007669"/>
    <property type="project" value="TreeGrafter"/>
</dbReference>
<keyword evidence="9 14" id="KW-0106">Calcium</keyword>
<evidence type="ECO:0000256" key="9">
    <source>
        <dbReference type="ARBA" id="ARBA00022837"/>
    </source>
</evidence>
<evidence type="ECO:0000256" key="14">
    <source>
        <dbReference type="PROSITE-ProRule" id="PRU00043"/>
    </source>
</evidence>
<evidence type="ECO:0000256" key="8">
    <source>
        <dbReference type="ARBA" id="ARBA00022737"/>
    </source>
</evidence>
<dbReference type="RefSeq" id="XP_034066766.1">
    <property type="nucleotide sequence ID" value="XM_034210875.1"/>
</dbReference>
<feature type="transmembrane region" description="Helical" evidence="17">
    <location>
        <begin position="600"/>
        <end position="620"/>
    </location>
</feature>
<evidence type="ECO:0000256" key="15">
    <source>
        <dbReference type="RuleBase" id="RU003318"/>
    </source>
</evidence>
<evidence type="ECO:0000256" key="7">
    <source>
        <dbReference type="ARBA" id="ARBA00022729"/>
    </source>
</evidence>
<dbReference type="Pfam" id="PF01049">
    <property type="entry name" value="CADH_Y-type_LIR"/>
    <property type="match status" value="1"/>
</dbReference>
<dbReference type="GO" id="GO:0007043">
    <property type="term" value="P:cell-cell junction assembly"/>
    <property type="evidence" value="ECO:0007669"/>
    <property type="project" value="TreeGrafter"/>
</dbReference>
<dbReference type="KEGG" id="gacu:117542975"/>
<dbReference type="GO" id="GO:0005737">
    <property type="term" value="C:cytoplasm"/>
    <property type="evidence" value="ECO:0007669"/>
    <property type="project" value="UniProtKB-SubCell"/>
</dbReference>
<name>A0A6P8TR77_GYMAC</name>
<dbReference type="PANTHER" id="PTHR24027:SF78">
    <property type="entry name" value="CADHERIN-LIKE PROTEIN 26"/>
    <property type="match status" value="1"/>
</dbReference>
<evidence type="ECO:0000256" key="18">
    <source>
        <dbReference type="SAM" id="SignalP"/>
    </source>
</evidence>
<dbReference type="Gene3D" id="4.10.900.10">
    <property type="entry name" value="TCF3-CBD (Catenin binding domain)"/>
    <property type="match status" value="1"/>
</dbReference>
<organism evidence="20 21">
    <name type="scientific">Gymnodraco acuticeps</name>
    <name type="common">Antarctic dragonfish</name>
    <dbReference type="NCBI Taxonomy" id="8218"/>
    <lineage>
        <taxon>Eukaryota</taxon>
        <taxon>Metazoa</taxon>
        <taxon>Chordata</taxon>
        <taxon>Craniata</taxon>
        <taxon>Vertebrata</taxon>
        <taxon>Euteleostomi</taxon>
        <taxon>Actinopterygii</taxon>
        <taxon>Neopterygii</taxon>
        <taxon>Teleostei</taxon>
        <taxon>Neoteleostei</taxon>
        <taxon>Acanthomorphata</taxon>
        <taxon>Eupercaria</taxon>
        <taxon>Perciformes</taxon>
        <taxon>Notothenioidei</taxon>
        <taxon>Bathydraconidae</taxon>
        <taxon>Gymnodraco</taxon>
    </lineage>
</organism>
<keyword evidence="12 17" id="KW-0472">Membrane</keyword>
<dbReference type="GO" id="GO:0045296">
    <property type="term" value="F:cadherin binding"/>
    <property type="evidence" value="ECO:0007669"/>
    <property type="project" value="TreeGrafter"/>
</dbReference>
<keyword evidence="10 15" id="KW-0130">Cell adhesion</keyword>
<dbReference type="OrthoDB" id="9045962at2759"/>
<dbReference type="FunFam" id="2.60.40.60:FF:000011">
    <property type="entry name" value="Cadherin 1"/>
    <property type="match status" value="1"/>
</dbReference>
<dbReference type="CTD" id="571792"/>
<dbReference type="CDD" id="cd11304">
    <property type="entry name" value="Cadherin_repeat"/>
    <property type="match status" value="4"/>
</dbReference>
<feature type="signal peptide" evidence="18">
    <location>
        <begin position="1"/>
        <end position="18"/>
    </location>
</feature>
<evidence type="ECO:0000256" key="6">
    <source>
        <dbReference type="ARBA" id="ARBA00022723"/>
    </source>
</evidence>
<keyword evidence="13" id="KW-0325">Glycoprotein</keyword>
<comment type="subcellular location">
    <subcellularLocation>
        <location evidence="1 15">Cell membrane</location>
        <topology evidence="1 15">Single-pass type I membrane protein</topology>
    </subcellularLocation>
    <subcellularLocation>
        <location evidence="2">Cytoplasm</location>
    </subcellularLocation>
</comment>
<dbReference type="InterPro" id="IPR020894">
    <property type="entry name" value="Cadherin_CS"/>
</dbReference>
<gene>
    <name evidence="21" type="primary">cdh26.1</name>
</gene>
<dbReference type="InParanoid" id="A0A6P8TR77"/>
<keyword evidence="7 18" id="KW-0732">Signal</keyword>
<feature type="domain" description="Cadherin" evidence="19">
    <location>
        <begin position="147"/>
        <end position="256"/>
    </location>
</feature>
<dbReference type="InterPro" id="IPR000233">
    <property type="entry name" value="Cadherin_Y-type_LIR"/>
</dbReference>
<dbReference type="GO" id="GO:0005509">
    <property type="term" value="F:calcium ion binding"/>
    <property type="evidence" value="ECO:0007669"/>
    <property type="project" value="UniProtKB-UniRule"/>
</dbReference>
<keyword evidence="4" id="KW-0963">Cytoplasm</keyword>
<evidence type="ECO:0000256" key="10">
    <source>
        <dbReference type="ARBA" id="ARBA00022889"/>
    </source>
</evidence>
<dbReference type="PRINTS" id="PR00205">
    <property type="entry name" value="CADHERIN"/>
</dbReference>
<evidence type="ECO:0000256" key="11">
    <source>
        <dbReference type="ARBA" id="ARBA00022989"/>
    </source>
</evidence>
<dbReference type="PANTHER" id="PTHR24027">
    <property type="entry name" value="CADHERIN-23"/>
    <property type="match status" value="1"/>
</dbReference>
<dbReference type="GO" id="GO:0008013">
    <property type="term" value="F:beta-catenin binding"/>
    <property type="evidence" value="ECO:0007669"/>
    <property type="project" value="TreeGrafter"/>
</dbReference>
<keyword evidence="5 15" id="KW-0812">Transmembrane</keyword>
<evidence type="ECO:0000259" key="19">
    <source>
        <dbReference type="PROSITE" id="PS50268"/>
    </source>
</evidence>
<dbReference type="GO" id="GO:0016342">
    <property type="term" value="C:catenin complex"/>
    <property type="evidence" value="ECO:0007669"/>
    <property type="project" value="TreeGrafter"/>
</dbReference>
<dbReference type="Proteomes" id="UP000515161">
    <property type="component" value="Unplaced"/>
</dbReference>
<feature type="domain" description="Cadherin" evidence="19">
    <location>
        <begin position="257"/>
        <end position="379"/>
    </location>
</feature>
<dbReference type="InterPro" id="IPR015919">
    <property type="entry name" value="Cadherin-like_sf"/>
</dbReference>
<feature type="domain" description="Cadherin" evidence="19">
    <location>
        <begin position="504"/>
        <end position="594"/>
    </location>
</feature>
<evidence type="ECO:0000256" key="3">
    <source>
        <dbReference type="ARBA" id="ARBA00022475"/>
    </source>
</evidence>
<sequence length="854" mass="95665">MRTCSLLLLVAFIALAESFHGRHHMRDKRELLVRAKRRWVLSTIEIQEEDTGPFPKEISKMFNDRTNQEKHYYQITGAGVTEEPQGVFEIDAITGSVSALKSIDRETHSSFHIKFDVLSERTGQPIDKQLAFDIDVKDINDNAPTFLPPTMDVKVNENLKEGGAIVNLIAEDKDQMNTDNSKFTFSLVSQIPNEPKIELKQVDKVGFLILKGCFDYDKVKKYDVIIQAKDHGEPSQSSQAVITLNIVDTNNHAPTFRQKKYQGEVLEMITKNDILRIAVDDKDTPNTAGWLAKYIFIKGNEERNYQIDTDPVTNEGILSVIKVKDFERTQITYLLVEVENEEPLTLCKDNKLVGASEHPPRDIVNITMKVIDVNDAPVYEKYTFEVYLKEEEPPGKELFTPTITDVDSDLSKVRHVLLEDQGKWVTIDAKTGTITSAKMMDRESEFVDENGVYKIVIGAIDDDEPPATGSCTILIHLKDVNDNKPMLATNGAILCGNKDKKIMVTAMDDDAPPFSGPFAFSFVDDDKTVTQRWKLDPSYGDQAGLISRTPLPYDNYSVPLLIQDQQGEITSETMVVMVCDCGEGVVCKPKDPVTSSLGKAGIGLLFLGLLLFLLLLFILVCQCKGKEMVMVQDEGNQTLIKYNQEGGGSAFQAEPTLLLTPTRMVAVNNGHKTNTIKTSEISNDVVKDTDFYNSRVVDMINVTSLSSQPQRNTFTSSGPVRYNTWNVNRTNTGQGSSSMYQRSVSMRSNQHIADHIDRGSSSMYQRSVSMRSNQHIADHIDRRLYTMYGNQLDQAGYPPQEYAYEGLGSKSPSLDKLSLSDQGEDMIFLDDLGPKFKTLAGICQHTIQENNIKL</sequence>
<dbReference type="GO" id="GO:0016477">
    <property type="term" value="P:cell migration"/>
    <property type="evidence" value="ECO:0007669"/>
    <property type="project" value="TreeGrafter"/>
</dbReference>
<keyword evidence="11 17" id="KW-1133">Transmembrane helix</keyword>
<keyword evidence="6" id="KW-0479">Metal-binding</keyword>
<dbReference type="GO" id="GO:0044331">
    <property type="term" value="P:cell-cell adhesion mediated by cadherin"/>
    <property type="evidence" value="ECO:0007669"/>
    <property type="project" value="TreeGrafter"/>
</dbReference>
<feature type="domain" description="Cadherin" evidence="19">
    <location>
        <begin position="64"/>
        <end position="146"/>
    </location>
</feature>
<feature type="chain" id="PRO_5027777074" evidence="18">
    <location>
        <begin position="19"/>
        <end position="854"/>
    </location>
</feature>
<dbReference type="InterPro" id="IPR027397">
    <property type="entry name" value="Catenin-bd_sf"/>
</dbReference>
<dbReference type="FunFam" id="2.60.40.60:FF:000019">
    <property type="entry name" value="Cadherin 2"/>
    <property type="match status" value="1"/>
</dbReference>
<evidence type="ECO:0000256" key="16">
    <source>
        <dbReference type="RuleBase" id="RU004357"/>
    </source>
</evidence>
<proteinExistence type="predicted"/>
<dbReference type="SUPFAM" id="SSF49313">
    <property type="entry name" value="Cadherin-like"/>
    <property type="match status" value="5"/>
</dbReference>
<dbReference type="GO" id="GO:0060027">
    <property type="term" value="P:convergent extension involved in gastrulation"/>
    <property type="evidence" value="ECO:0007669"/>
    <property type="project" value="UniProtKB-ARBA"/>
</dbReference>
<dbReference type="GO" id="GO:0034332">
    <property type="term" value="P:adherens junction organization"/>
    <property type="evidence" value="ECO:0007669"/>
    <property type="project" value="TreeGrafter"/>
</dbReference>
<keyword evidence="8" id="KW-0677">Repeat</keyword>
<dbReference type="PROSITE" id="PS50268">
    <property type="entry name" value="CADHERIN_2"/>
    <property type="match status" value="5"/>
</dbReference>
<dbReference type="SMART" id="SM00112">
    <property type="entry name" value="CA"/>
    <property type="match status" value="4"/>
</dbReference>
<evidence type="ECO:0000313" key="21">
    <source>
        <dbReference type="RefSeq" id="XP_034066766.1"/>
    </source>
</evidence>
<dbReference type="AlphaFoldDB" id="A0A6P8TR77"/>
<dbReference type="PROSITE" id="PS00232">
    <property type="entry name" value="CADHERIN_1"/>
    <property type="match status" value="2"/>
</dbReference>
<evidence type="ECO:0000256" key="17">
    <source>
        <dbReference type="SAM" id="Phobius"/>
    </source>
</evidence>
<dbReference type="GO" id="GO:0016339">
    <property type="term" value="P:calcium-dependent cell-cell adhesion via plasma membrane cell adhesion molecules"/>
    <property type="evidence" value="ECO:0007669"/>
    <property type="project" value="TreeGrafter"/>
</dbReference>
<comment type="function">
    <text evidence="16">Cadherins are calcium-dependent cell adhesion proteins.</text>
</comment>
<dbReference type="GeneID" id="117542975"/>